<dbReference type="Proteomes" id="UP000236291">
    <property type="component" value="Unassembled WGS sequence"/>
</dbReference>
<dbReference type="Gene3D" id="1.10.600.10">
    <property type="entry name" value="Farnesyl Diphosphate Synthase"/>
    <property type="match status" value="1"/>
</dbReference>
<evidence type="ECO:0000313" key="6">
    <source>
        <dbReference type="Proteomes" id="UP000236291"/>
    </source>
</evidence>
<dbReference type="PANTHER" id="PTHR31225">
    <property type="entry name" value="OS04G0344100 PROTEIN-RELATED"/>
    <property type="match status" value="1"/>
</dbReference>
<keyword evidence="2" id="KW-0479">Metal-binding</keyword>
<evidence type="ECO:0000256" key="3">
    <source>
        <dbReference type="ARBA" id="ARBA00022842"/>
    </source>
</evidence>
<dbReference type="STRING" id="57577.A0A2K3LEW0"/>
<dbReference type="PANTHER" id="PTHR31225:SF252">
    <property type="entry name" value="TERPENE SYNTHASE 12-RELATED"/>
    <property type="match status" value="1"/>
</dbReference>
<dbReference type="GO" id="GO:0000287">
    <property type="term" value="F:magnesium ion binding"/>
    <property type="evidence" value="ECO:0007669"/>
    <property type="project" value="InterPro"/>
</dbReference>
<dbReference type="InterPro" id="IPR050148">
    <property type="entry name" value="Terpene_synthase-like"/>
</dbReference>
<dbReference type="ExpressionAtlas" id="A0A2K3LEW0">
    <property type="expression patterns" value="baseline"/>
</dbReference>
<proteinExistence type="predicted"/>
<protein>
    <submittedName>
        <fullName evidence="5">Isoprene synthase chloroplastic-like</fullName>
    </submittedName>
</protein>
<organism evidence="5 6">
    <name type="scientific">Trifolium pratense</name>
    <name type="common">Red clover</name>
    <dbReference type="NCBI Taxonomy" id="57577"/>
    <lineage>
        <taxon>Eukaryota</taxon>
        <taxon>Viridiplantae</taxon>
        <taxon>Streptophyta</taxon>
        <taxon>Embryophyta</taxon>
        <taxon>Tracheophyta</taxon>
        <taxon>Spermatophyta</taxon>
        <taxon>Magnoliopsida</taxon>
        <taxon>eudicotyledons</taxon>
        <taxon>Gunneridae</taxon>
        <taxon>Pentapetalae</taxon>
        <taxon>rosids</taxon>
        <taxon>fabids</taxon>
        <taxon>Fabales</taxon>
        <taxon>Fabaceae</taxon>
        <taxon>Papilionoideae</taxon>
        <taxon>50 kb inversion clade</taxon>
        <taxon>NPAAA clade</taxon>
        <taxon>Hologalegina</taxon>
        <taxon>IRL clade</taxon>
        <taxon>Trifolieae</taxon>
        <taxon>Trifolium</taxon>
    </lineage>
</organism>
<accession>A0A2K3LEW0</accession>
<reference evidence="5 6" key="1">
    <citation type="journal article" date="2014" name="Am. J. Bot.">
        <title>Genome assembly and annotation for red clover (Trifolium pratense; Fabaceae).</title>
        <authorList>
            <person name="Istvanek J."/>
            <person name="Jaros M."/>
            <person name="Krenek A."/>
            <person name="Repkova J."/>
        </authorList>
    </citation>
    <scope>NUCLEOTIDE SEQUENCE [LARGE SCALE GENOMIC DNA]</scope>
    <source>
        <strain evidence="6">cv. Tatra</strain>
        <tissue evidence="5">Young leaves</tissue>
    </source>
</reference>
<dbReference type="GO" id="GO:0016114">
    <property type="term" value="P:terpenoid biosynthetic process"/>
    <property type="evidence" value="ECO:0007669"/>
    <property type="project" value="InterPro"/>
</dbReference>
<comment type="cofactor">
    <cofactor evidence="1">
        <name>Mg(2+)</name>
        <dbReference type="ChEBI" id="CHEBI:18420"/>
    </cofactor>
</comment>
<sequence>MGLAPRLSFGRDRLMECYFWAVGMTPFETKFSDLRKGLTKVASLITLIDDIYDVYGTLDELQLFTTAVESWDINAIQILPEYMKIFFLALYNTVNEFAYETLKDKGHDILPYLIKAHSYKKQGGVMINNCQNLMTTSTMLGCLPPV</sequence>
<keyword evidence="3" id="KW-0460">Magnesium</keyword>
<comment type="caution">
    <text evidence="5">The sequence shown here is derived from an EMBL/GenBank/DDBJ whole genome shotgun (WGS) entry which is preliminary data.</text>
</comment>
<name>A0A2K3LEW0_TRIPR</name>
<dbReference type="AlphaFoldDB" id="A0A2K3LEW0"/>
<dbReference type="SUPFAM" id="SSF48576">
    <property type="entry name" value="Terpenoid synthases"/>
    <property type="match status" value="1"/>
</dbReference>
<dbReference type="InterPro" id="IPR005630">
    <property type="entry name" value="Terpene_synthase_metal-bd"/>
</dbReference>
<evidence type="ECO:0000313" key="5">
    <source>
        <dbReference type="EMBL" id="PNX77057.1"/>
    </source>
</evidence>
<evidence type="ECO:0000256" key="1">
    <source>
        <dbReference type="ARBA" id="ARBA00001946"/>
    </source>
</evidence>
<dbReference type="InterPro" id="IPR008949">
    <property type="entry name" value="Isoprenoid_synthase_dom_sf"/>
</dbReference>
<feature type="domain" description="Terpene synthase metal-binding" evidence="4">
    <location>
        <begin position="2"/>
        <end position="116"/>
    </location>
</feature>
<evidence type="ECO:0000256" key="2">
    <source>
        <dbReference type="ARBA" id="ARBA00022723"/>
    </source>
</evidence>
<dbReference type="EMBL" id="ASHM01031712">
    <property type="protein sequence ID" value="PNX77057.1"/>
    <property type="molecule type" value="Genomic_DNA"/>
</dbReference>
<dbReference type="Pfam" id="PF03936">
    <property type="entry name" value="Terpene_synth_C"/>
    <property type="match status" value="1"/>
</dbReference>
<evidence type="ECO:0000259" key="4">
    <source>
        <dbReference type="Pfam" id="PF03936"/>
    </source>
</evidence>
<gene>
    <name evidence="5" type="ORF">L195_g033018</name>
</gene>
<dbReference type="GO" id="GO:0010333">
    <property type="term" value="F:terpene synthase activity"/>
    <property type="evidence" value="ECO:0007669"/>
    <property type="project" value="InterPro"/>
</dbReference>
<reference evidence="5 6" key="2">
    <citation type="journal article" date="2017" name="Front. Plant Sci.">
        <title>Gene Classification and Mining of Molecular Markers Useful in Red Clover (Trifolium pratense) Breeding.</title>
        <authorList>
            <person name="Istvanek J."/>
            <person name="Dluhosova J."/>
            <person name="Dluhos P."/>
            <person name="Patkova L."/>
            <person name="Nedelnik J."/>
            <person name="Repkova J."/>
        </authorList>
    </citation>
    <scope>NUCLEOTIDE SEQUENCE [LARGE SCALE GENOMIC DNA]</scope>
    <source>
        <strain evidence="6">cv. Tatra</strain>
        <tissue evidence="5">Young leaves</tissue>
    </source>
</reference>